<evidence type="ECO:0000256" key="10">
    <source>
        <dbReference type="ARBA" id="ARBA00044524"/>
    </source>
</evidence>
<comment type="similarity">
    <text evidence="2">Belongs to the quiver family.</text>
</comment>
<evidence type="ECO:0000256" key="8">
    <source>
        <dbReference type="ARBA" id="ARBA00031037"/>
    </source>
</evidence>
<dbReference type="KEGG" id="lgi:LOTGIDRAFT_164345"/>
<dbReference type="GO" id="GO:0032222">
    <property type="term" value="P:regulation of synaptic transmission, cholinergic"/>
    <property type="evidence" value="ECO:0007669"/>
    <property type="project" value="InterPro"/>
</dbReference>
<evidence type="ECO:0000256" key="3">
    <source>
        <dbReference type="ARBA" id="ARBA00022475"/>
    </source>
</evidence>
<evidence type="ECO:0000256" key="6">
    <source>
        <dbReference type="ARBA" id="ARBA00023157"/>
    </source>
</evidence>
<dbReference type="GO" id="GO:0005886">
    <property type="term" value="C:plasma membrane"/>
    <property type="evidence" value="ECO:0007669"/>
    <property type="project" value="UniProtKB-SubCell"/>
</dbReference>
<evidence type="ECO:0000256" key="1">
    <source>
        <dbReference type="ARBA" id="ARBA00004471"/>
    </source>
</evidence>
<dbReference type="PANTHER" id="PTHR33562">
    <property type="entry name" value="ATILLA, ISOFORM B-RELATED-RELATED"/>
    <property type="match status" value="1"/>
</dbReference>
<dbReference type="PANTHER" id="PTHR33562:SF31">
    <property type="entry name" value="PROTEIN QUIVER"/>
    <property type="match status" value="1"/>
</dbReference>
<gene>
    <name evidence="14" type="ORF">LOTGIDRAFT_164345</name>
</gene>
<organism evidence="14 15">
    <name type="scientific">Lottia gigantea</name>
    <name type="common">Giant owl limpet</name>
    <dbReference type="NCBI Taxonomy" id="225164"/>
    <lineage>
        <taxon>Eukaryota</taxon>
        <taxon>Metazoa</taxon>
        <taxon>Spiralia</taxon>
        <taxon>Lophotrochozoa</taxon>
        <taxon>Mollusca</taxon>
        <taxon>Gastropoda</taxon>
        <taxon>Patellogastropoda</taxon>
        <taxon>Lottioidea</taxon>
        <taxon>Lottiidae</taxon>
        <taxon>Lottia</taxon>
    </lineage>
</organism>
<evidence type="ECO:0000256" key="11">
    <source>
        <dbReference type="ARBA" id="ARBA00044561"/>
    </source>
</evidence>
<comment type="subcellular location">
    <subcellularLocation>
        <location evidence="1">Cell membrane</location>
        <topology evidence="1">Lipid-anchor</topology>
        <topology evidence="1">GPI-anchor</topology>
        <orientation evidence="1">Extracellular side</orientation>
    </subcellularLocation>
    <subcellularLocation>
        <location evidence="9">Membrane raft</location>
        <topology evidence="9">Lipid-anchor</topology>
        <topology evidence="9">GPI-anchor</topology>
        <orientation evidence="9">Extracellular side</orientation>
    </subcellularLocation>
</comment>
<comment type="function">
    <text evidence="12">Bifunctional regulator of neuronal activity in the mushroom body, and possibly other regions of the brain, that acts as a signaling molecule required for homeostatic regulation of sleep under normal conditions and after sleep deprivation. Reduces neuronal excitability by enhancing Sh/shaker K(+) channel activity; possibly by stabilizing Sh/shaker to increase protein levels, accelerating its activation kinetics, slowing C-type inactivation and enhancing recovery from inactivation. Specifically affects the A-type K(+) current. Antagonizes nicotinic acetylcholine receptors (nAChRs) to reduce synaptic transmission, possibly by preventing their localization to the cell surface. Required for regulation of neuromuscular excitability and plasticity at neuromuscular junctions.</text>
</comment>
<proteinExistence type="inferred from homology"/>
<keyword evidence="4" id="KW-0732">Signal</keyword>
<dbReference type="Proteomes" id="UP000030746">
    <property type="component" value="Unassembled WGS sequence"/>
</dbReference>
<evidence type="ECO:0000256" key="2">
    <source>
        <dbReference type="ARBA" id="ARBA00010522"/>
    </source>
</evidence>
<sequence>MSTSIVDGDISDYSHTMSVLLVVSSEYGHQKSTDGGHIILCLRNWGFISDIGKGNENVKHPDVVNCYFCSSTSSSIDHFCADPFNTSHPALTQIKCNGYCAKWVVEKGEGEVRYTRTCSKHMKVKMNINLVCMKERGSYTGHLCFCAEHGCNQATEQRMVLPWLTLLVITSYLAS</sequence>
<dbReference type="GO" id="GO:0030431">
    <property type="term" value="P:sleep"/>
    <property type="evidence" value="ECO:0007669"/>
    <property type="project" value="InterPro"/>
</dbReference>
<keyword evidence="3" id="KW-0472">Membrane</keyword>
<dbReference type="InterPro" id="IPR031424">
    <property type="entry name" value="QVR-like"/>
</dbReference>
<evidence type="ECO:0000256" key="4">
    <source>
        <dbReference type="ARBA" id="ARBA00022729"/>
    </source>
</evidence>
<keyword evidence="7" id="KW-0325">Glycoprotein</keyword>
<evidence type="ECO:0000256" key="13">
    <source>
        <dbReference type="ARBA" id="ARBA00046769"/>
    </source>
</evidence>
<dbReference type="CTD" id="20239717"/>
<evidence type="ECO:0000256" key="12">
    <source>
        <dbReference type="ARBA" id="ARBA00045788"/>
    </source>
</evidence>
<dbReference type="GO" id="GO:0048511">
    <property type="term" value="P:rhythmic process"/>
    <property type="evidence" value="ECO:0007669"/>
    <property type="project" value="UniProtKB-KW"/>
</dbReference>
<keyword evidence="3" id="KW-1003">Cell membrane</keyword>
<dbReference type="CDD" id="cd23595">
    <property type="entry name" value="TFP_LU_ECD_Qvr"/>
    <property type="match status" value="1"/>
</dbReference>
<dbReference type="OMA" id="CATFSCA"/>
<name>V4A4X5_LOTGI</name>
<evidence type="ECO:0000256" key="7">
    <source>
        <dbReference type="ARBA" id="ARBA00023180"/>
    </source>
</evidence>
<evidence type="ECO:0000313" key="14">
    <source>
        <dbReference type="EMBL" id="ESO90045.1"/>
    </source>
</evidence>
<dbReference type="OrthoDB" id="9991292at2759"/>
<dbReference type="Pfam" id="PF17064">
    <property type="entry name" value="QVR"/>
    <property type="match status" value="1"/>
</dbReference>
<dbReference type="GeneID" id="20239717"/>
<reference evidence="14 15" key="1">
    <citation type="journal article" date="2013" name="Nature">
        <title>Insights into bilaterian evolution from three spiralian genomes.</title>
        <authorList>
            <person name="Simakov O."/>
            <person name="Marletaz F."/>
            <person name="Cho S.J."/>
            <person name="Edsinger-Gonzales E."/>
            <person name="Havlak P."/>
            <person name="Hellsten U."/>
            <person name="Kuo D.H."/>
            <person name="Larsson T."/>
            <person name="Lv J."/>
            <person name="Arendt D."/>
            <person name="Savage R."/>
            <person name="Osoegawa K."/>
            <person name="de Jong P."/>
            <person name="Grimwood J."/>
            <person name="Chapman J.A."/>
            <person name="Shapiro H."/>
            <person name="Aerts A."/>
            <person name="Otillar R.P."/>
            <person name="Terry A.Y."/>
            <person name="Boore J.L."/>
            <person name="Grigoriev I.V."/>
            <person name="Lindberg D.R."/>
            <person name="Seaver E.C."/>
            <person name="Weisblat D.A."/>
            <person name="Putnam N.H."/>
            <person name="Rokhsar D.S."/>
        </authorList>
    </citation>
    <scope>NUCLEOTIDE SEQUENCE [LARGE SCALE GENOMIC DNA]</scope>
</reference>
<evidence type="ECO:0000256" key="5">
    <source>
        <dbReference type="ARBA" id="ARBA00023108"/>
    </source>
</evidence>
<comment type="subunit">
    <text evidence="13">Interacts (via loop 2 of the three-fingered Ly-6 domain) with Sh/shaker; this interaction may stabilize both components of the complex and may be required for targeting or retention of Sh/shaker to neural cell projections. Interacts (via loop 2 of the three-fingered Ly-6 domain) with nAChRalpha3 and potentially other nicotinic acetylcholine receptors; this interaction is required for antagonism of nicotinic acetylcholine receptors.</text>
</comment>
<dbReference type="RefSeq" id="XP_009059129.1">
    <property type="nucleotide sequence ID" value="XM_009060881.1"/>
</dbReference>
<protein>
    <recommendedName>
        <fullName evidence="10">UPAR/Ly6 domain-containing protein qvr</fullName>
    </recommendedName>
    <alternativeName>
        <fullName evidence="11">Protein quiver</fullName>
    </alternativeName>
    <alternativeName>
        <fullName evidence="8">Protein sleepless</fullName>
    </alternativeName>
</protein>
<keyword evidence="5" id="KW-0090">Biological rhythms</keyword>
<evidence type="ECO:0000256" key="9">
    <source>
        <dbReference type="ARBA" id="ARBA00044499"/>
    </source>
</evidence>
<accession>V4A4X5</accession>
<dbReference type="HOGENOM" id="CLU_1534284_0_0_1"/>
<dbReference type="AlphaFoldDB" id="V4A4X5"/>
<dbReference type="InterPro" id="IPR050975">
    <property type="entry name" value="Sleep_regulator"/>
</dbReference>
<evidence type="ECO:0000313" key="15">
    <source>
        <dbReference type="Proteomes" id="UP000030746"/>
    </source>
</evidence>
<dbReference type="EMBL" id="KB202481">
    <property type="protein sequence ID" value="ESO90045.1"/>
    <property type="molecule type" value="Genomic_DNA"/>
</dbReference>
<keyword evidence="6" id="KW-1015">Disulfide bond</keyword>
<keyword evidence="15" id="KW-1185">Reference proteome</keyword>
<dbReference type="GO" id="GO:0045121">
    <property type="term" value="C:membrane raft"/>
    <property type="evidence" value="ECO:0007669"/>
    <property type="project" value="UniProtKB-SubCell"/>
</dbReference>